<name>A0A1X7LRV0_9BACL</name>
<gene>
    <name evidence="9" type="ORF">SAMN06295960_4080</name>
</gene>
<keyword evidence="6 7" id="KW-0472">Membrane</keyword>
<feature type="transmembrane region" description="Helical" evidence="7">
    <location>
        <begin position="46"/>
        <end position="69"/>
    </location>
</feature>
<organism evidence="9 10">
    <name type="scientific">Paenibacillus aquistagni</name>
    <dbReference type="NCBI Taxonomy" id="1852522"/>
    <lineage>
        <taxon>Bacteria</taxon>
        <taxon>Bacillati</taxon>
        <taxon>Bacillota</taxon>
        <taxon>Bacilli</taxon>
        <taxon>Bacillales</taxon>
        <taxon>Paenibacillaceae</taxon>
        <taxon>Paenibacillus</taxon>
    </lineage>
</organism>
<accession>A0A1X7LRV0</accession>
<evidence type="ECO:0000256" key="7">
    <source>
        <dbReference type="SAM" id="Phobius"/>
    </source>
</evidence>
<dbReference type="PANTHER" id="PTHR33778:SF1">
    <property type="entry name" value="MAGNESIUM TRANSPORTER YHID-RELATED"/>
    <property type="match status" value="1"/>
</dbReference>
<dbReference type="STRING" id="1852522.SAMN06295960_4080"/>
<protein>
    <submittedName>
        <fullName evidence="9">Putative Mg2+ transporter-C (MgtC) family protein</fullName>
    </submittedName>
</protein>
<keyword evidence="10" id="KW-1185">Reference proteome</keyword>
<dbReference type="Proteomes" id="UP000193834">
    <property type="component" value="Unassembled WGS sequence"/>
</dbReference>
<comment type="similarity">
    <text evidence="2">Belongs to the MgtC/SapB family.</text>
</comment>
<dbReference type="InterPro" id="IPR049177">
    <property type="entry name" value="MgtC_SapB_SrpB_YhiD_N"/>
</dbReference>
<feature type="domain" description="MgtC/SapB/SrpB/YhiD N-terminal" evidence="8">
    <location>
        <begin position="21"/>
        <end position="150"/>
    </location>
</feature>
<keyword evidence="4 7" id="KW-0812">Transmembrane</keyword>
<evidence type="ECO:0000313" key="9">
    <source>
        <dbReference type="EMBL" id="SMG55982.1"/>
    </source>
</evidence>
<evidence type="ECO:0000256" key="1">
    <source>
        <dbReference type="ARBA" id="ARBA00004651"/>
    </source>
</evidence>
<feature type="transmembrane region" description="Helical" evidence="7">
    <location>
        <begin position="15"/>
        <end position="34"/>
    </location>
</feature>
<dbReference type="InterPro" id="IPR003416">
    <property type="entry name" value="MgtC/SapB/SrpB/YhiD_fam"/>
</dbReference>
<keyword evidence="5 7" id="KW-1133">Transmembrane helix</keyword>
<proteinExistence type="inferred from homology"/>
<comment type="subcellular location">
    <subcellularLocation>
        <location evidence="1">Cell membrane</location>
        <topology evidence="1">Multi-pass membrane protein</topology>
    </subcellularLocation>
</comment>
<keyword evidence="3" id="KW-1003">Cell membrane</keyword>
<evidence type="ECO:0000256" key="4">
    <source>
        <dbReference type="ARBA" id="ARBA00022692"/>
    </source>
</evidence>
<dbReference type="EMBL" id="FXAZ01000006">
    <property type="protein sequence ID" value="SMG55982.1"/>
    <property type="molecule type" value="Genomic_DNA"/>
</dbReference>
<evidence type="ECO:0000256" key="6">
    <source>
        <dbReference type="ARBA" id="ARBA00023136"/>
    </source>
</evidence>
<reference evidence="9 10" key="1">
    <citation type="submission" date="2017-04" db="EMBL/GenBank/DDBJ databases">
        <authorList>
            <person name="Afonso C.L."/>
            <person name="Miller P.J."/>
            <person name="Scott M.A."/>
            <person name="Spackman E."/>
            <person name="Goraichik I."/>
            <person name="Dimitrov K.M."/>
            <person name="Suarez D.L."/>
            <person name="Swayne D.E."/>
        </authorList>
    </citation>
    <scope>NUCLEOTIDE SEQUENCE [LARGE SCALE GENOMIC DNA]</scope>
    <source>
        <strain evidence="9 10">11</strain>
    </source>
</reference>
<dbReference type="GO" id="GO:0005886">
    <property type="term" value="C:plasma membrane"/>
    <property type="evidence" value="ECO:0007669"/>
    <property type="project" value="UniProtKB-SubCell"/>
</dbReference>
<dbReference type="Pfam" id="PF02308">
    <property type="entry name" value="MgtC"/>
    <property type="match status" value="1"/>
</dbReference>
<evidence type="ECO:0000313" key="10">
    <source>
        <dbReference type="Proteomes" id="UP000193834"/>
    </source>
</evidence>
<evidence type="ECO:0000259" key="8">
    <source>
        <dbReference type="Pfam" id="PF02308"/>
    </source>
</evidence>
<evidence type="ECO:0000256" key="5">
    <source>
        <dbReference type="ARBA" id="ARBA00022989"/>
    </source>
</evidence>
<dbReference type="PRINTS" id="PR01837">
    <property type="entry name" value="MGTCSAPBPROT"/>
</dbReference>
<dbReference type="PANTHER" id="PTHR33778">
    <property type="entry name" value="PROTEIN MGTC"/>
    <property type="match status" value="1"/>
</dbReference>
<evidence type="ECO:0000256" key="3">
    <source>
        <dbReference type="ARBA" id="ARBA00022475"/>
    </source>
</evidence>
<dbReference type="AlphaFoldDB" id="A0A1X7LRV0"/>
<evidence type="ECO:0000256" key="2">
    <source>
        <dbReference type="ARBA" id="ARBA00009298"/>
    </source>
</evidence>
<sequence length="242" mass="26665">MLPLEIQDPWYIDNLHITLRLLLAMVLGGVVGLEREQANHPAGLRTHILVCLGSALLMLLSIYGFSQFVYEENVRIDPARLATAVITGIGFLGAGTIIFTGKAIAGLTTAASLWVVAAIGLAVGAGFYFPSILTTGLVLVNLFAFNKLEQRYLAGKKPRILTLITDEAFDVMKTLNSCLSEHGINVKKMTILHLEEERSHRDYRDSYRKEIKLAVVISKHTDILTFATEIEQLTGVRSVTIE</sequence>
<feature type="transmembrane region" description="Helical" evidence="7">
    <location>
        <begin position="81"/>
        <end position="99"/>
    </location>
</feature>